<feature type="domain" description="Chromo" evidence="4">
    <location>
        <begin position="168"/>
        <end position="234"/>
    </location>
</feature>
<dbReference type="GO" id="GO:0005634">
    <property type="term" value="C:nucleus"/>
    <property type="evidence" value="ECO:0007669"/>
    <property type="project" value="UniProtKB-SubCell"/>
</dbReference>
<comment type="subcellular location">
    <subcellularLocation>
        <location evidence="1">Nucleus</location>
    </subcellularLocation>
</comment>
<name>A0A183BMY6_GLOPA</name>
<dbReference type="Proteomes" id="UP000050741">
    <property type="component" value="Unassembled WGS sequence"/>
</dbReference>
<dbReference type="Pfam" id="PF11717">
    <property type="entry name" value="Tudor-knot"/>
    <property type="match status" value="1"/>
</dbReference>
<keyword evidence="3" id="KW-0472">Membrane</keyword>
<dbReference type="InterPro" id="IPR016197">
    <property type="entry name" value="Chromo-like_dom_sf"/>
</dbReference>
<evidence type="ECO:0000313" key="5">
    <source>
        <dbReference type="Proteomes" id="UP000050741"/>
    </source>
</evidence>
<protein>
    <submittedName>
        <fullName evidence="6">Chromo domain-containing protein</fullName>
    </submittedName>
</protein>
<organism evidence="5 6">
    <name type="scientific">Globodera pallida</name>
    <name type="common">Potato cyst nematode worm</name>
    <name type="synonym">Heterodera pallida</name>
    <dbReference type="NCBI Taxonomy" id="36090"/>
    <lineage>
        <taxon>Eukaryota</taxon>
        <taxon>Metazoa</taxon>
        <taxon>Ecdysozoa</taxon>
        <taxon>Nematoda</taxon>
        <taxon>Chromadorea</taxon>
        <taxon>Rhabditida</taxon>
        <taxon>Tylenchina</taxon>
        <taxon>Tylenchomorpha</taxon>
        <taxon>Tylenchoidea</taxon>
        <taxon>Heteroderidae</taxon>
        <taxon>Heteroderinae</taxon>
        <taxon>Globodera</taxon>
    </lineage>
</organism>
<dbReference type="Gene3D" id="2.30.30.140">
    <property type="match status" value="1"/>
</dbReference>
<keyword evidence="2" id="KW-0539">Nucleus</keyword>
<keyword evidence="3" id="KW-1133">Transmembrane helix</keyword>
<dbReference type="PROSITE" id="PS00598">
    <property type="entry name" value="CHROMO_1"/>
    <property type="match status" value="1"/>
</dbReference>
<dbReference type="InterPro" id="IPR000953">
    <property type="entry name" value="Chromo/chromo_shadow_dom"/>
</dbReference>
<dbReference type="PROSITE" id="PS50013">
    <property type="entry name" value="CHROMO_2"/>
    <property type="match status" value="1"/>
</dbReference>
<proteinExistence type="predicted"/>
<dbReference type="AlphaFoldDB" id="A0A183BMY6"/>
<dbReference type="InterPro" id="IPR025995">
    <property type="entry name" value="Tudor-knot"/>
</dbReference>
<dbReference type="SUPFAM" id="SSF54160">
    <property type="entry name" value="Chromo domain-like"/>
    <property type="match status" value="2"/>
</dbReference>
<dbReference type="Gene3D" id="2.40.50.40">
    <property type="match status" value="1"/>
</dbReference>
<evidence type="ECO:0000313" key="6">
    <source>
        <dbReference type="WBParaSite" id="GPLIN_000197100"/>
    </source>
</evidence>
<dbReference type="SMART" id="SM00298">
    <property type="entry name" value="CHROMO"/>
    <property type="match status" value="1"/>
</dbReference>
<dbReference type="WBParaSite" id="GPLIN_000197100">
    <property type="protein sequence ID" value="GPLIN_000197100"/>
    <property type="gene ID" value="GPLIN_000197100"/>
</dbReference>
<dbReference type="InterPro" id="IPR023779">
    <property type="entry name" value="Chromodomain_CS"/>
</dbReference>
<dbReference type="Pfam" id="PF00385">
    <property type="entry name" value="Chromo"/>
    <property type="match status" value="1"/>
</dbReference>
<keyword evidence="3" id="KW-0812">Transmembrane</keyword>
<evidence type="ECO:0000256" key="2">
    <source>
        <dbReference type="ARBA" id="ARBA00023242"/>
    </source>
</evidence>
<evidence type="ECO:0000256" key="1">
    <source>
        <dbReference type="ARBA" id="ARBA00004123"/>
    </source>
</evidence>
<reference evidence="5" key="1">
    <citation type="submission" date="2014-05" db="EMBL/GenBank/DDBJ databases">
        <title>The genome and life-stage specific transcriptomes of Globodera pallida elucidate key aspects of plant parasitism by a cyst nematode.</title>
        <authorList>
            <person name="Cotton J.A."/>
            <person name="Lilley C.J."/>
            <person name="Jones L.M."/>
            <person name="Kikuchi T."/>
            <person name="Reid A.J."/>
            <person name="Thorpe P."/>
            <person name="Tsai I.J."/>
            <person name="Beasley H."/>
            <person name="Blok V."/>
            <person name="Cock P.J.A."/>
            <person name="Van den Akker S.E."/>
            <person name="Holroyd N."/>
            <person name="Hunt M."/>
            <person name="Mantelin S."/>
            <person name="Naghra H."/>
            <person name="Pain A."/>
            <person name="Palomares-Rius J.E."/>
            <person name="Zarowiecki M."/>
            <person name="Berriman M."/>
            <person name="Jones J.T."/>
            <person name="Urwin P.E."/>
        </authorList>
    </citation>
    <scope>NUCLEOTIDE SEQUENCE [LARGE SCALE GENOMIC DNA]</scope>
    <source>
        <strain evidence="5">Lindley</strain>
    </source>
</reference>
<dbReference type="InterPro" id="IPR023780">
    <property type="entry name" value="Chromo_domain"/>
</dbReference>
<reference evidence="6" key="2">
    <citation type="submission" date="2016-06" db="UniProtKB">
        <authorList>
            <consortium name="WormBaseParasite"/>
        </authorList>
    </citation>
    <scope>IDENTIFICATION</scope>
</reference>
<keyword evidence="5" id="KW-1185">Reference proteome</keyword>
<accession>A0A183BMY6</accession>
<sequence length="239" mass="27776">MSELGKQQKQHWHFVETENAATIVIATLILLAFVKLWRHLKRSQAVIVSPIATIAAGFVETERPNNVGGCVPSLRERHPKTRSTAPRLLAASKQKEMKQWTEGQKIRCLWKSSEYAAKIMAKWEEAGRLFYRVHYIGWNSRMDETVCQTEAQCRFRDWAVSELPPGVFTIEKICEKRERKKRKGVDVTEYRVRWEGYGSADDTWEPEQKLMSDGCDWSIEQFEGKSKSSRQPKKRKNKS</sequence>
<feature type="transmembrane region" description="Helical" evidence="3">
    <location>
        <begin position="20"/>
        <end position="37"/>
    </location>
</feature>
<evidence type="ECO:0000256" key="3">
    <source>
        <dbReference type="SAM" id="Phobius"/>
    </source>
</evidence>
<evidence type="ECO:0000259" key="4">
    <source>
        <dbReference type="PROSITE" id="PS50013"/>
    </source>
</evidence>